<keyword evidence="3" id="KW-1185">Reference proteome</keyword>
<protein>
    <submittedName>
        <fullName evidence="2">Uncharacterized protein</fullName>
    </submittedName>
</protein>
<keyword evidence="1" id="KW-1133">Transmembrane helix</keyword>
<sequence length="190" mass="19671">MTTATLTFDAPVRRAATVPVCAGRVLTLAGAVFGSANLVQWGVVSGALGWHPAALAVTWPVAVALFFTVLFRLRRSGGEAARRVAGWSRLAILSAVTIALAFAGLSAATGDWSLMRWAAGSSLALYAVAWSVAGIQTARPNMGILAMLALAGLAAMALRLGTPDQYLIQAATLGLVALLPGLWLAFGRRL</sequence>
<feature type="transmembrane region" description="Helical" evidence="1">
    <location>
        <begin position="21"/>
        <end position="43"/>
    </location>
</feature>
<feature type="transmembrane region" description="Helical" evidence="1">
    <location>
        <begin position="166"/>
        <end position="186"/>
    </location>
</feature>
<evidence type="ECO:0000313" key="3">
    <source>
        <dbReference type="Proteomes" id="UP000529946"/>
    </source>
</evidence>
<evidence type="ECO:0000256" key="1">
    <source>
        <dbReference type="SAM" id="Phobius"/>
    </source>
</evidence>
<feature type="transmembrane region" description="Helical" evidence="1">
    <location>
        <begin position="49"/>
        <end position="70"/>
    </location>
</feature>
<feature type="transmembrane region" description="Helical" evidence="1">
    <location>
        <begin position="142"/>
        <end position="160"/>
    </location>
</feature>
<dbReference type="RefSeq" id="WP_183202768.1">
    <property type="nucleotide sequence ID" value="NZ_BAAAER010000005.1"/>
</dbReference>
<evidence type="ECO:0000313" key="2">
    <source>
        <dbReference type="EMBL" id="MBB4081756.1"/>
    </source>
</evidence>
<proteinExistence type="predicted"/>
<keyword evidence="1" id="KW-0472">Membrane</keyword>
<organism evidence="2 3">
    <name type="scientific">Brevundimonas lenta</name>
    <dbReference type="NCBI Taxonomy" id="424796"/>
    <lineage>
        <taxon>Bacteria</taxon>
        <taxon>Pseudomonadati</taxon>
        <taxon>Pseudomonadota</taxon>
        <taxon>Alphaproteobacteria</taxon>
        <taxon>Caulobacterales</taxon>
        <taxon>Caulobacteraceae</taxon>
        <taxon>Brevundimonas</taxon>
    </lineage>
</organism>
<gene>
    <name evidence="2" type="ORF">GGR12_000595</name>
</gene>
<feature type="transmembrane region" description="Helical" evidence="1">
    <location>
        <begin position="114"/>
        <end position="135"/>
    </location>
</feature>
<keyword evidence="1" id="KW-0812">Transmembrane</keyword>
<dbReference type="Proteomes" id="UP000529946">
    <property type="component" value="Unassembled WGS sequence"/>
</dbReference>
<dbReference type="AlphaFoldDB" id="A0A7W6JAW1"/>
<name>A0A7W6JAW1_9CAUL</name>
<reference evidence="2 3" key="1">
    <citation type="submission" date="2020-08" db="EMBL/GenBank/DDBJ databases">
        <title>Genomic Encyclopedia of Type Strains, Phase IV (KMG-IV): sequencing the most valuable type-strain genomes for metagenomic binning, comparative biology and taxonomic classification.</title>
        <authorList>
            <person name="Goeker M."/>
        </authorList>
    </citation>
    <scope>NUCLEOTIDE SEQUENCE [LARGE SCALE GENOMIC DNA]</scope>
    <source>
        <strain evidence="2 3">DSM 23960</strain>
    </source>
</reference>
<comment type="caution">
    <text evidence="2">The sequence shown here is derived from an EMBL/GenBank/DDBJ whole genome shotgun (WGS) entry which is preliminary data.</text>
</comment>
<dbReference type="EMBL" id="JACIDM010000001">
    <property type="protein sequence ID" value="MBB4081756.1"/>
    <property type="molecule type" value="Genomic_DNA"/>
</dbReference>
<feature type="transmembrane region" description="Helical" evidence="1">
    <location>
        <begin position="90"/>
        <end position="108"/>
    </location>
</feature>
<accession>A0A7W6JAW1</accession>